<dbReference type="SUPFAM" id="SSF47203">
    <property type="entry name" value="Acyl-CoA dehydrogenase C-terminal domain-like"/>
    <property type="match status" value="1"/>
</dbReference>
<evidence type="ECO:0000256" key="2">
    <source>
        <dbReference type="ARBA" id="ARBA00009347"/>
    </source>
</evidence>
<evidence type="ECO:0000256" key="1">
    <source>
        <dbReference type="ARBA" id="ARBA00001974"/>
    </source>
</evidence>
<keyword evidence="12" id="KW-1185">Reference proteome</keyword>
<evidence type="ECO:0000256" key="6">
    <source>
        <dbReference type="ARBA" id="ARBA00049552"/>
    </source>
</evidence>
<dbReference type="Proteomes" id="UP000230750">
    <property type="component" value="Unassembled WGS sequence"/>
</dbReference>
<dbReference type="GO" id="GO:0003995">
    <property type="term" value="F:acyl-CoA dehydrogenase activity"/>
    <property type="evidence" value="ECO:0007669"/>
    <property type="project" value="InterPro"/>
</dbReference>
<dbReference type="InterPro" id="IPR006091">
    <property type="entry name" value="Acyl-CoA_Oxase/DH_mid-dom"/>
</dbReference>
<dbReference type="FunFam" id="1.10.540.10:FF:000026">
    <property type="entry name" value="Acyl-CoA dehydrogenase medium chain"/>
    <property type="match status" value="1"/>
</dbReference>
<gene>
    <name evidence="11" type="ORF">BSL78_02357</name>
</gene>
<keyword evidence="3 7" id="KW-0285">Flavoprotein</keyword>
<feature type="domain" description="Acyl-CoA oxidase/dehydrogenase middle" evidence="9">
    <location>
        <begin position="184"/>
        <end position="281"/>
    </location>
</feature>
<comment type="similarity">
    <text evidence="2 7">Belongs to the acyl-CoA dehydrogenase family.</text>
</comment>
<dbReference type="InterPro" id="IPR006089">
    <property type="entry name" value="Acyl-CoA_DH_CS"/>
</dbReference>
<dbReference type="InterPro" id="IPR046373">
    <property type="entry name" value="Acyl-CoA_Oxase/DH_mid-dom_sf"/>
</dbReference>
<dbReference type="Pfam" id="PF02771">
    <property type="entry name" value="Acyl-CoA_dh_N"/>
    <property type="match status" value="1"/>
</dbReference>
<dbReference type="InterPro" id="IPR009075">
    <property type="entry name" value="AcylCo_DH/oxidase_C"/>
</dbReference>
<dbReference type="InterPro" id="IPR036250">
    <property type="entry name" value="AcylCo_DH-like_C"/>
</dbReference>
<sequence length="447" mass="49940">MTSTFCKLFSRSRFPSQYSGRNLLRLGKNKAFRSTQTGVDNVTEGGSTRRPDIAVSSSLMDIGTRDIFTEEHDIFRESVRRFFKEELVPHQDRWMKQKHIDREAWQKMGEAGMLGINVPAEMGGIGGTFTDSTIILEEQCYANHVGSSFGMHSDIAMPYIAEYGNKEQIEKFVPAMTAGRCVGALAMTEPGAGSDLQGIKTYAKKDGDDWILNGSKVFITNGYLAGVTIVVAVTDLDAKKKAHGISLFLVEDGMPGFNKGRILEKIGNHSTDTAELFFDDVRLPSSALLGGEELQNRGFYLLMNQLPRERLVVAIEAQSHAECMFEMTRDYVRKRKAFGKTLSKLQTIQHRLAALKTEICVSRSFVDKCIQLQTEGSLDSTMGSMSKYWASDLCCRVANECLQLHGGWGYMLEYPIARAFADSRVYPIYAGSNEIMRELIARDIIKD</sequence>
<dbReference type="Pfam" id="PF00441">
    <property type="entry name" value="Acyl-CoA_dh_1"/>
    <property type="match status" value="1"/>
</dbReference>
<protein>
    <submittedName>
        <fullName evidence="11">Putative long-chain specific acyl-CoA dehydrogenase, mitochondrial isoform X1</fullName>
    </submittedName>
</protein>
<comment type="caution">
    <text evidence="11">The sequence shown here is derived from an EMBL/GenBank/DDBJ whole genome shotgun (WGS) entry which is preliminary data.</text>
</comment>
<dbReference type="Gene3D" id="1.10.540.10">
    <property type="entry name" value="Acyl-CoA dehydrogenase/oxidase, N-terminal domain"/>
    <property type="match status" value="1"/>
</dbReference>
<reference evidence="11 12" key="1">
    <citation type="journal article" date="2017" name="PLoS Biol.">
        <title>The sea cucumber genome provides insights into morphological evolution and visceral regeneration.</title>
        <authorList>
            <person name="Zhang X."/>
            <person name="Sun L."/>
            <person name="Yuan J."/>
            <person name="Sun Y."/>
            <person name="Gao Y."/>
            <person name="Zhang L."/>
            <person name="Li S."/>
            <person name="Dai H."/>
            <person name="Hamel J.F."/>
            <person name="Liu C."/>
            <person name="Yu Y."/>
            <person name="Liu S."/>
            <person name="Lin W."/>
            <person name="Guo K."/>
            <person name="Jin S."/>
            <person name="Xu P."/>
            <person name="Storey K.B."/>
            <person name="Huan P."/>
            <person name="Zhang T."/>
            <person name="Zhou Y."/>
            <person name="Zhang J."/>
            <person name="Lin C."/>
            <person name="Li X."/>
            <person name="Xing L."/>
            <person name="Huo D."/>
            <person name="Sun M."/>
            <person name="Wang L."/>
            <person name="Mercier A."/>
            <person name="Li F."/>
            <person name="Yang H."/>
            <person name="Xiang J."/>
        </authorList>
    </citation>
    <scope>NUCLEOTIDE SEQUENCE [LARGE SCALE GENOMIC DNA]</scope>
    <source>
        <strain evidence="11">Shaxun</strain>
        <tissue evidence="11">Muscle</tissue>
    </source>
</reference>
<comment type="cofactor">
    <cofactor evidence="1 7">
        <name>FAD</name>
        <dbReference type="ChEBI" id="CHEBI:57692"/>
    </cofactor>
</comment>
<dbReference type="FunFam" id="1.20.140.10:FF:000001">
    <property type="entry name" value="Acyl-CoA dehydrogenase"/>
    <property type="match status" value="1"/>
</dbReference>
<dbReference type="PROSITE" id="PS00073">
    <property type="entry name" value="ACYL_COA_DH_2"/>
    <property type="match status" value="1"/>
</dbReference>
<proteinExistence type="inferred from homology"/>
<evidence type="ECO:0000259" key="8">
    <source>
        <dbReference type="Pfam" id="PF00441"/>
    </source>
</evidence>
<dbReference type="PANTHER" id="PTHR43884:SF37">
    <property type="entry name" value="ACYL-COA DEHYDROGENASE"/>
    <property type="match status" value="1"/>
</dbReference>
<dbReference type="InterPro" id="IPR037069">
    <property type="entry name" value="AcylCoA_DH/ox_N_sf"/>
</dbReference>
<dbReference type="GO" id="GO:0050660">
    <property type="term" value="F:flavin adenine dinucleotide binding"/>
    <property type="evidence" value="ECO:0007669"/>
    <property type="project" value="InterPro"/>
</dbReference>
<dbReference type="PROSITE" id="PS00072">
    <property type="entry name" value="ACYL_COA_DH_1"/>
    <property type="match status" value="1"/>
</dbReference>
<dbReference type="FunFam" id="2.40.110.10:FF:000002">
    <property type="entry name" value="Acyl-CoA dehydrogenase fadE12"/>
    <property type="match status" value="1"/>
</dbReference>
<comment type="catalytic activity">
    <reaction evidence="6">
        <text>(2S)-2-methylbutanoyl-CoA + oxidized [electron-transfer flavoprotein] + H(+) = (2E)-2-methylbut-2-enoyl-CoA + reduced [electron-transfer flavoprotein]</text>
        <dbReference type="Rhea" id="RHEA:48256"/>
        <dbReference type="Rhea" id="RHEA-COMP:10685"/>
        <dbReference type="Rhea" id="RHEA-COMP:10686"/>
        <dbReference type="ChEBI" id="CHEBI:15378"/>
        <dbReference type="ChEBI" id="CHEBI:57337"/>
        <dbReference type="ChEBI" id="CHEBI:57692"/>
        <dbReference type="ChEBI" id="CHEBI:58307"/>
        <dbReference type="ChEBI" id="CHEBI:88166"/>
    </reaction>
    <physiologicalReaction direction="left-to-right" evidence="6">
        <dbReference type="Rhea" id="RHEA:48257"/>
    </physiologicalReaction>
</comment>
<evidence type="ECO:0000256" key="3">
    <source>
        <dbReference type="ARBA" id="ARBA00022630"/>
    </source>
</evidence>
<dbReference type="EMBL" id="MRZV01000050">
    <property type="protein sequence ID" value="PIK60665.1"/>
    <property type="molecule type" value="Genomic_DNA"/>
</dbReference>
<feature type="domain" description="Acyl-CoA dehydrogenase/oxidase N-terminal" evidence="10">
    <location>
        <begin position="69"/>
        <end position="179"/>
    </location>
</feature>
<dbReference type="Pfam" id="PF02770">
    <property type="entry name" value="Acyl-CoA_dh_M"/>
    <property type="match status" value="1"/>
</dbReference>
<dbReference type="Gene3D" id="2.40.110.10">
    <property type="entry name" value="Butyryl-CoA Dehydrogenase, subunit A, domain 2"/>
    <property type="match status" value="1"/>
</dbReference>
<dbReference type="InterPro" id="IPR009100">
    <property type="entry name" value="AcylCoA_DH/oxidase_NM_dom_sf"/>
</dbReference>
<dbReference type="InterPro" id="IPR013786">
    <property type="entry name" value="AcylCoA_DH/ox_N"/>
</dbReference>
<evidence type="ECO:0000256" key="4">
    <source>
        <dbReference type="ARBA" id="ARBA00022827"/>
    </source>
</evidence>
<dbReference type="AlphaFoldDB" id="A0A2G8LKA4"/>
<evidence type="ECO:0000259" key="10">
    <source>
        <dbReference type="Pfam" id="PF02771"/>
    </source>
</evidence>
<dbReference type="SUPFAM" id="SSF56645">
    <property type="entry name" value="Acyl-CoA dehydrogenase NM domain-like"/>
    <property type="match status" value="1"/>
</dbReference>
<evidence type="ECO:0000259" key="9">
    <source>
        <dbReference type="Pfam" id="PF02770"/>
    </source>
</evidence>
<feature type="domain" description="Acyl-CoA dehydrogenase/oxidase C-terminal" evidence="8">
    <location>
        <begin position="296"/>
        <end position="444"/>
    </location>
</feature>
<evidence type="ECO:0000256" key="5">
    <source>
        <dbReference type="ARBA" id="ARBA00023002"/>
    </source>
</evidence>
<dbReference type="PANTHER" id="PTHR43884">
    <property type="entry name" value="ACYL-COA DEHYDROGENASE"/>
    <property type="match status" value="1"/>
</dbReference>
<name>A0A2G8LKA4_STIJA</name>
<dbReference type="Gene3D" id="1.20.140.10">
    <property type="entry name" value="Butyryl-CoA Dehydrogenase, subunit A, domain 3"/>
    <property type="match status" value="1"/>
</dbReference>
<evidence type="ECO:0000256" key="7">
    <source>
        <dbReference type="RuleBase" id="RU362125"/>
    </source>
</evidence>
<keyword evidence="5 7" id="KW-0560">Oxidoreductase</keyword>
<evidence type="ECO:0000313" key="11">
    <source>
        <dbReference type="EMBL" id="PIK60665.1"/>
    </source>
</evidence>
<accession>A0A2G8LKA4</accession>
<dbReference type="OrthoDB" id="9988775at2759"/>
<organism evidence="11 12">
    <name type="scientific">Stichopus japonicus</name>
    <name type="common">Sea cucumber</name>
    <dbReference type="NCBI Taxonomy" id="307972"/>
    <lineage>
        <taxon>Eukaryota</taxon>
        <taxon>Metazoa</taxon>
        <taxon>Echinodermata</taxon>
        <taxon>Eleutherozoa</taxon>
        <taxon>Echinozoa</taxon>
        <taxon>Holothuroidea</taxon>
        <taxon>Aspidochirotacea</taxon>
        <taxon>Aspidochirotida</taxon>
        <taxon>Stichopodidae</taxon>
        <taxon>Apostichopus</taxon>
    </lineage>
</organism>
<dbReference type="STRING" id="307972.A0A2G8LKA4"/>
<evidence type="ECO:0000313" key="12">
    <source>
        <dbReference type="Proteomes" id="UP000230750"/>
    </source>
</evidence>
<keyword evidence="4 7" id="KW-0274">FAD</keyword>